<evidence type="ECO:0000256" key="1">
    <source>
        <dbReference type="ARBA" id="ARBA00007734"/>
    </source>
</evidence>
<evidence type="ECO:0000259" key="2">
    <source>
        <dbReference type="Pfam" id="PF01464"/>
    </source>
</evidence>
<dbReference type="AlphaFoldDB" id="A0A380MHT4"/>
<dbReference type="GO" id="GO:0016829">
    <property type="term" value="F:lyase activity"/>
    <property type="evidence" value="ECO:0007669"/>
    <property type="project" value="UniProtKB-KW"/>
</dbReference>
<sequence>MPTTATAELPELYRQVAIRYGVSDESLYRFALGQSSRKSHSLEVPWPWTVRVDGRRYQFPSRIEMFNFLVKNRSNTSLRFGFDNRALSFQSREALWAELEPEAMLARSAAVIATPAADIAVERTLTTPGGSRSEPHPALLSPTTTSDEILIAGNTAAIIERVAAEVGIDLNLLHAVIDQESAFNTRAKSHKGAMGLMQLMPATAKNLGLSEVQYYDPYHNVHAGARYLKQQLQDFGSLPLALAAYNAGPGAVQKYGGIPPYQETRQYVASITYKYSLLGGVIK</sequence>
<dbReference type="Pfam" id="PF01464">
    <property type="entry name" value="SLT"/>
    <property type="match status" value="1"/>
</dbReference>
<dbReference type="EMBL" id="UHIA01000002">
    <property type="protein sequence ID" value="SUO90285.1"/>
    <property type="molecule type" value="Genomic_DNA"/>
</dbReference>
<dbReference type="Proteomes" id="UP000254575">
    <property type="component" value="Unassembled WGS sequence"/>
</dbReference>
<dbReference type="PANTHER" id="PTHR37423:SF2">
    <property type="entry name" value="MEMBRANE-BOUND LYTIC MUREIN TRANSGLYCOSYLASE C"/>
    <property type="match status" value="1"/>
</dbReference>
<organism evidence="3 4">
    <name type="scientific">Suttonella indologenes</name>
    <dbReference type="NCBI Taxonomy" id="13276"/>
    <lineage>
        <taxon>Bacteria</taxon>
        <taxon>Pseudomonadati</taxon>
        <taxon>Pseudomonadota</taxon>
        <taxon>Gammaproteobacteria</taxon>
        <taxon>Cardiobacteriales</taxon>
        <taxon>Cardiobacteriaceae</taxon>
        <taxon>Suttonella</taxon>
    </lineage>
</organism>
<feature type="domain" description="Transglycosylase SLT" evidence="2">
    <location>
        <begin position="161"/>
        <end position="264"/>
    </location>
</feature>
<dbReference type="Gene3D" id="1.10.530.10">
    <property type="match status" value="1"/>
</dbReference>
<reference evidence="3 4" key="1">
    <citation type="submission" date="2018-06" db="EMBL/GenBank/DDBJ databases">
        <authorList>
            <consortium name="Pathogen Informatics"/>
            <person name="Doyle S."/>
        </authorList>
    </citation>
    <scope>NUCLEOTIDE SEQUENCE [LARGE SCALE GENOMIC DNA]</scope>
    <source>
        <strain evidence="3 4">NCTC10717</strain>
    </source>
</reference>
<dbReference type="SUPFAM" id="SSF53955">
    <property type="entry name" value="Lysozyme-like"/>
    <property type="match status" value="1"/>
</dbReference>
<gene>
    <name evidence="3" type="primary">slt_1</name>
    <name evidence="3" type="ORF">NCTC10717_00072</name>
</gene>
<protein>
    <submittedName>
        <fullName evidence="3">Soluble lytic murein transglycosylase</fullName>
        <ecNumber evidence="3">4.2.2.-</ecNumber>
    </submittedName>
</protein>
<dbReference type="CDD" id="cd00254">
    <property type="entry name" value="LT-like"/>
    <property type="match status" value="1"/>
</dbReference>
<comment type="similarity">
    <text evidence="1">Belongs to the transglycosylase Slt family.</text>
</comment>
<name>A0A380MHT4_9GAMM</name>
<accession>A0A380MHT4</accession>
<proteinExistence type="inferred from homology"/>
<keyword evidence="4" id="KW-1185">Reference proteome</keyword>
<dbReference type="EC" id="4.2.2.-" evidence="3"/>
<dbReference type="PANTHER" id="PTHR37423">
    <property type="entry name" value="SOLUBLE LYTIC MUREIN TRANSGLYCOSYLASE-RELATED"/>
    <property type="match status" value="1"/>
</dbReference>
<evidence type="ECO:0000313" key="3">
    <source>
        <dbReference type="EMBL" id="SUO90285.1"/>
    </source>
</evidence>
<keyword evidence="3" id="KW-0456">Lyase</keyword>
<dbReference type="InterPro" id="IPR008258">
    <property type="entry name" value="Transglycosylase_SLT_dom_1"/>
</dbReference>
<dbReference type="InterPro" id="IPR023346">
    <property type="entry name" value="Lysozyme-like_dom_sf"/>
</dbReference>
<evidence type="ECO:0000313" key="4">
    <source>
        <dbReference type="Proteomes" id="UP000254575"/>
    </source>
</evidence>